<name>A0A1Y0ISX1_9BACL</name>
<evidence type="ECO:0000256" key="1">
    <source>
        <dbReference type="SAM" id="MobiDB-lite"/>
    </source>
</evidence>
<dbReference type="RefSeq" id="WP_087459030.1">
    <property type="nucleotide sequence ID" value="NZ_CP021434.1"/>
</dbReference>
<protein>
    <submittedName>
        <fullName evidence="2">Uncharacterized protein</fullName>
    </submittedName>
</protein>
<sequence length="67" mass="7551">MEEQKNGKNQFPTEDVMMGQDVNVPYDMSVPGDEDTTIWDNMVQALKPDLTPNHKKNNQSGQSQQNG</sequence>
<organism evidence="2 3">
    <name type="scientific">Tumebacillus avium</name>
    <dbReference type="NCBI Taxonomy" id="1903704"/>
    <lineage>
        <taxon>Bacteria</taxon>
        <taxon>Bacillati</taxon>
        <taxon>Bacillota</taxon>
        <taxon>Bacilli</taxon>
        <taxon>Bacillales</taxon>
        <taxon>Alicyclobacillaceae</taxon>
        <taxon>Tumebacillus</taxon>
    </lineage>
</organism>
<reference evidence="3" key="1">
    <citation type="submission" date="2017-05" db="EMBL/GenBank/DDBJ databases">
        <authorList>
            <person name="Sung H."/>
        </authorList>
    </citation>
    <scope>NUCLEOTIDE SEQUENCE [LARGE SCALE GENOMIC DNA]</scope>
    <source>
        <strain evidence="3">AR23208</strain>
    </source>
</reference>
<keyword evidence="3" id="KW-1185">Reference proteome</keyword>
<dbReference type="Proteomes" id="UP000195437">
    <property type="component" value="Chromosome"/>
</dbReference>
<evidence type="ECO:0000313" key="2">
    <source>
        <dbReference type="EMBL" id="ARU63698.1"/>
    </source>
</evidence>
<dbReference type="OrthoDB" id="2382310at2"/>
<dbReference type="EMBL" id="CP021434">
    <property type="protein sequence ID" value="ARU63698.1"/>
    <property type="molecule type" value="Genomic_DNA"/>
</dbReference>
<feature type="region of interest" description="Disordered" evidence="1">
    <location>
        <begin position="45"/>
        <end position="67"/>
    </location>
</feature>
<evidence type="ECO:0000313" key="3">
    <source>
        <dbReference type="Proteomes" id="UP000195437"/>
    </source>
</evidence>
<proteinExistence type="predicted"/>
<feature type="compositionally biased region" description="Low complexity" evidence="1">
    <location>
        <begin position="58"/>
        <end position="67"/>
    </location>
</feature>
<gene>
    <name evidence="2" type="ORF">CBW65_23750</name>
</gene>
<dbReference type="KEGG" id="tum:CBW65_23750"/>
<accession>A0A1Y0ISX1</accession>
<dbReference type="AlphaFoldDB" id="A0A1Y0ISX1"/>